<dbReference type="SUPFAM" id="SSF53649">
    <property type="entry name" value="Alkaline phosphatase-like"/>
    <property type="match status" value="1"/>
</dbReference>
<dbReference type="Proteomes" id="UP001337305">
    <property type="component" value="Unassembled WGS sequence"/>
</dbReference>
<dbReference type="PANTHER" id="PTHR46615:SF1">
    <property type="entry name" value="ARYLSULFATASE K"/>
    <property type="match status" value="1"/>
</dbReference>
<keyword evidence="3" id="KW-1185">Reference proteome</keyword>
<dbReference type="RefSeq" id="WP_303307299.1">
    <property type="nucleotide sequence ID" value="NZ_JAODOP010000004.1"/>
</dbReference>
<dbReference type="EMBL" id="JAODOP010000004">
    <property type="protein sequence ID" value="MEF3834996.1"/>
    <property type="molecule type" value="Genomic_DNA"/>
</dbReference>
<protein>
    <submittedName>
        <fullName evidence="2">Sulfatase-like hydrolase/transferase</fullName>
    </submittedName>
</protein>
<dbReference type="InterPro" id="IPR017850">
    <property type="entry name" value="Alkaline_phosphatase_core_sf"/>
</dbReference>
<organism evidence="2 3">
    <name type="scientific">Flavivirga spongiicola</name>
    <dbReference type="NCBI Taxonomy" id="421621"/>
    <lineage>
        <taxon>Bacteria</taxon>
        <taxon>Pseudomonadati</taxon>
        <taxon>Bacteroidota</taxon>
        <taxon>Flavobacteriia</taxon>
        <taxon>Flavobacteriales</taxon>
        <taxon>Flavobacteriaceae</taxon>
        <taxon>Flavivirga</taxon>
    </lineage>
</organism>
<evidence type="ECO:0000313" key="3">
    <source>
        <dbReference type="Proteomes" id="UP001337305"/>
    </source>
</evidence>
<name>A0ABU7XW91_9FLAO</name>
<evidence type="ECO:0000259" key="1">
    <source>
        <dbReference type="Pfam" id="PF00884"/>
    </source>
</evidence>
<dbReference type="InterPro" id="IPR051849">
    <property type="entry name" value="GAG-degrading_sulfatase"/>
</dbReference>
<evidence type="ECO:0000313" key="2">
    <source>
        <dbReference type="EMBL" id="MEF3834996.1"/>
    </source>
</evidence>
<feature type="domain" description="Sulfatase N-terminal" evidence="1">
    <location>
        <begin position="23"/>
        <end position="332"/>
    </location>
</feature>
<dbReference type="InterPro" id="IPR000917">
    <property type="entry name" value="Sulfatase_N"/>
</dbReference>
<dbReference type="PANTHER" id="PTHR46615">
    <property type="entry name" value="ARYLSULFATASE K"/>
    <property type="match status" value="1"/>
</dbReference>
<proteinExistence type="predicted"/>
<dbReference type="Gene3D" id="3.40.720.10">
    <property type="entry name" value="Alkaline Phosphatase, subunit A"/>
    <property type="match status" value="1"/>
</dbReference>
<dbReference type="Pfam" id="PF00884">
    <property type="entry name" value="Sulfatase"/>
    <property type="match status" value="1"/>
</dbReference>
<gene>
    <name evidence="2" type="ORF">N1F79_17825</name>
</gene>
<comment type="caution">
    <text evidence="2">The sequence shown here is derived from an EMBL/GenBank/DDBJ whole genome shotgun (WGS) entry which is preliminary data.</text>
</comment>
<sequence>MKIFYKIVFFLICTSALSQVERPNILLIITDQHTSSALSCMGNTDLKTPNIDRIAEQGTLFKKTYVSYPICSPSRASMFLGKMPHELGVYSNFKINIPKGSFKEGLGQLMSDSGYDCVYGGKWHIPEINIPDNVGFKKIADSRDHGLAESCVAYLDGKKDKSPFFMVASYVNPHDICEYARGQRLPNGAIEVKSPEEAPMLPINHAIGAYDAEVLRIEQKLNSKVYPTVSYNDNDWRQYLSAYYKLIEKVDLEIGKILDGLEKNGLDKNTIVIFTSDHGDGMSAHHWNQKTVLFEESVNVPLIVKYPQKNTKSKKSNILVSNGLDLMPTILEMGSVKVPSNLKGHSILPVLQGKEQKREREYVVIETMFDGGNSIQTKGRALVTKKYKYVIYEQGKNREQLFDLENDPFEISNLAASSKYKNQIKTMRKQLYNWCVENNDKAAFKRLLIY</sequence>
<accession>A0ABU7XW91</accession>
<reference evidence="2 3" key="1">
    <citation type="submission" date="2022-09" db="EMBL/GenBank/DDBJ databases">
        <title>Genome sequencing of Flavivirga sp. MEBiC05379.</title>
        <authorList>
            <person name="Oh H.-M."/>
            <person name="Kwon K.K."/>
            <person name="Park M.J."/>
            <person name="Yang S.-H."/>
        </authorList>
    </citation>
    <scope>NUCLEOTIDE SEQUENCE [LARGE SCALE GENOMIC DNA]</scope>
    <source>
        <strain evidence="2 3">MEBiC05379</strain>
    </source>
</reference>